<name>A0ABX4WZS6_VIBVL</name>
<organism evidence="1 2">
    <name type="scientific">Vibrio vulnificus</name>
    <dbReference type="NCBI Taxonomy" id="672"/>
    <lineage>
        <taxon>Bacteria</taxon>
        <taxon>Pseudomonadati</taxon>
        <taxon>Pseudomonadota</taxon>
        <taxon>Gammaproteobacteria</taxon>
        <taxon>Vibrionales</taxon>
        <taxon>Vibrionaceae</taxon>
        <taxon>Vibrio</taxon>
    </lineage>
</organism>
<dbReference type="EMBL" id="LOSH02000004">
    <property type="protein sequence ID" value="PNM68921.1"/>
    <property type="molecule type" value="Genomic_DNA"/>
</dbReference>
<dbReference type="Proteomes" id="UP000054370">
    <property type="component" value="Unassembled WGS sequence"/>
</dbReference>
<dbReference type="InterPro" id="IPR021302">
    <property type="entry name" value="DUF2780_VcgC/VcgE"/>
</dbReference>
<keyword evidence="2" id="KW-1185">Reference proteome</keyword>
<evidence type="ECO:0000313" key="1">
    <source>
        <dbReference type="EMBL" id="PNM68921.1"/>
    </source>
</evidence>
<dbReference type="RefSeq" id="WP_039562913.1">
    <property type="nucleotide sequence ID" value="NZ_LMXV01000034.1"/>
</dbReference>
<protein>
    <recommendedName>
        <fullName evidence="3">VcgE</fullName>
    </recommendedName>
</protein>
<proteinExistence type="predicted"/>
<evidence type="ECO:0000313" key="2">
    <source>
        <dbReference type="Proteomes" id="UP000054370"/>
    </source>
</evidence>
<evidence type="ECO:0008006" key="3">
    <source>
        <dbReference type="Google" id="ProtNLM"/>
    </source>
</evidence>
<gene>
    <name evidence="1" type="ORF">AL548_023080</name>
</gene>
<sequence length="164" mass="16813">MYKKIAIAAFVSVALMGCQTTSKQAQTGTESGYGEMANAALMSAVQTWSQKGSIDNDLITAIQSSANVSSEQAVGGVGSLLALAKNSLSSNESTELARLMPGFDSLQSSGLTALISNNDTVKSAFSALGLDPALISTFTPIILSALQNQGASSGLLDSLSSIWK</sequence>
<dbReference type="Pfam" id="PF11075">
    <property type="entry name" value="DUF2780"/>
    <property type="match status" value="1"/>
</dbReference>
<accession>A0ABX4WZS6</accession>
<dbReference type="PROSITE" id="PS51257">
    <property type="entry name" value="PROKAR_LIPOPROTEIN"/>
    <property type="match status" value="1"/>
</dbReference>
<comment type="caution">
    <text evidence="1">The sequence shown here is derived from an EMBL/GenBank/DDBJ whole genome shotgun (WGS) entry which is preliminary data.</text>
</comment>
<reference evidence="1" key="1">
    <citation type="submission" date="2017-12" db="EMBL/GenBank/DDBJ databases">
        <title>FDA dAtabase for Regulatory Grade micrObial Sequences (FDA-ARGOS): Supporting development and validation of Infectious Disease Dx tests.</title>
        <authorList>
            <person name="Hoffmann M."/>
            <person name="Allard M."/>
            <person name="Evans P."/>
            <person name="Brown E."/>
            <person name="Tallon L.J."/>
            <person name="Sadzewicz L."/>
            <person name="Sengamalay N."/>
            <person name="Ott S."/>
            <person name="Godinez A."/>
            <person name="Nagaraj S."/>
            <person name="Vavikolanu K."/>
            <person name="Aluvathingal J."/>
            <person name="Nadendla S."/>
            <person name="Hobson J."/>
            <person name="Sichtig H."/>
        </authorList>
    </citation>
    <scope>NUCLEOTIDE SEQUENCE [LARGE SCALE GENOMIC DNA]</scope>
    <source>
        <strain evidence="1">FDAARGOS_118</strain>
    </source>
</reference>